<dbReference type="InterPro" id="IPR051786">
    <property type="entry name" value="ASN_synthetase/amidase"/>
</dbReference>
<dbReference type="GO" id="GO:0006529">
    <property type="term" value="P:asparagine biosynthetic process"/>
    <property type="evidence" value="ECO:0007669"/>
    <property type="project" value="InterPro"/>
</dbReference>
<dbReference type="Gene3D" id="3.40.50.620">
    <property type="entry name" value="HUPs"/>
    <property type="match status" value="1"/>
</dbReference>
<comment type="pathway">
    <text evidence="1">Amino-acid biosynthesis; L-asparagine biosynthesis; L-asparagine from L-aspartate (L-Gln route): step 1/1.</text>
</comment>
<dbReference type="OrthoDB" id="9763290at2"/>
<sequence length="499" mass="56513">MIKQYTPNQPSLYAPSGMVLYSDVAGEFPLYLYWPQDQSTLLYSTSITELLNDARVPKPLKVSTEGLSFLLQIGVVPPPKTAYQDIYIVGIGDKAKVSSVNGKIDIQFSYEFPFLNAKRMQADEMQPDEDLILQMLAEATISRIDESKPSFLFHSAGKDSNSIALALAEAGWQDKVTLITHKSKGQADETEISAQIAKQLGFKHQILHEVDQLQAEHKHAINDYFVNAPFPCTDHVTLAYPLYAHQVPELKGANIIDGGGNDVFIGHIPSRSEYKRSEASKYLKHIRVVSRHFPSESLFYVAGRTRAEWAGLSGLSFSDMKRILPNALDPSDFLLSTDSNQNYLDFRASIRGTIISTEIFTRKVRNFADAINANIILPWASQQVAEYFSKMPEQHLFDRKTLKNKLILRKILKDRIGLDSDQIGKMGYSYDSRSIVLQNWDWMLKEIQHCLLWQQPGLLEVVSRMKNRMNVTGWGAGAAGRLIYRIYLISAWHNENQYL</sequence>
<evidence type="ECO:0000256" key="3">
    <source>
        <dbReference type="ARBA" id="ARBA00048741"/>
    </source>
</evidence>
<dbReference type="SUPFAM" id="SSF52402">
    <property type="entry name" value="Adenine nucleotide alpha hydrolases-like"/>
    <property type="match status" value="1"/>
</dbReference>
<comment type="catalytic activity">
    <reaction evidence="3">
        <text>L-aspartate + L-glutamine + ATP + H2O = L-asparagine + L-glutamate + AMP + diphosphate + H(+)</text>
        <dbReference type="Rhea" id="RHEA:12228"/>
        <dbReference type="ChEBI" id="CHEBI:15377"/>
        <dbReference type="ChEBI" id="CHEBI:15378"/>
        <dbReference type="ChEBI" id="CHEBI:29985"/>
        <dbReference type="ChEBI" id="CHEBI:29991"/>
        <dbReference type="ChEBI" id="CHEBI:30616"/>
        <dbReference type="ChEBI" id="CHEBI:33019"/>
        <dbReference type="ChEBI" id="CHEBI:58048"/>
        <dbReference type="ChEBI" id="CHEBI:58359"/>
        <dbReference type="ChEBI" id="CHEBI:456215"/>
        <dbReference type="EC" id="6.3.5.4"/>
    </reaction>
</comment>
<dbReference type="EC" id="6.3.5.4" evidence="2"/>
<protein>
    <recommendedName>
        <fullName evidence="2">asparagine synthase (glutamine-hydrolyzing)</fullName>
        <ecNumber evidence="2">6.3.5.4</ecNumber>
    </recommendedName>
</protein>
<dbReference type="KEGG" id="pvi:Cvib_0642"/>
<dbReference type="STRING" id="290318.Cvib_0642"/>
<reference evidence="5" key="1">
    <citation type="submission" date="2007-03" db="EMBL/GenBank/DDBJ databases">
        <title>Complete sequence of Prosthecochloris vibrioformis DSM 265.</title>
        <authorList>
            <consortium name="US DOE Joint Genome Institute"/>
            <person name="Copeland A."/>
            <person name="Lucas S."/>
            <person name="Lapidus A."/>
            <person name="Barry K."/>
            <person name="Detter J.C."/>
            <person name="Glavina del Rio T."/>
            <person name="Hammon N."/>
            <person name="Israni S."/>
            <person name="Pitluck S."/>
            <person name="Schmutz J."/>
            <person name="Larimer F."/>
            <person name="Land M."/>
            <person name="Hauser L."/>
            <person name="Mikhailova N."/>
            <person name="Li T."/>
            <person name="Overmann J."/>
            <person name="Schuster S.C."/>
            <person name="Bryant D.A."/>
            <person name="Richardson P."/>
        </authorList>
    </citation>
    <scope>NUCLEOTIDE SEQUENCE [LARGE SCALE GENOMIC DNA]</scope>
    <source>
        <strain evidence="5">DSM 265</strain>
    </source>
</reference>
<dbReference type="InterPro" id="IPR014729">
    <property type="entry name" value="Rossmann-like_a/b/a_fold"/>
</dbReference>
<evidence type="ECO:0000313" key="5">
    <source>
        <dbReference type="EMBL" id="ABP36660.1"/>
    </source>
</evidence>
<evidence type="ECO:0000259" key="4">
    <source>
        <dbReference type="Pfam" id="PF00733"/>
    </source>
</evidence>
<accession>A4SDV1</accession>
<dbReference type="GO" id="GO:0004066">
    <property type="term" value="F:asparagine synthase (glutamine-hydrolyzing) activity"/>
    <property type="evidence" value="ECO:0007669"/>
    <property type="project" value="UniProtKB-EC"/>
</dbReference>
<name>A4SDV1_CHLPM</name>
<proteinExistence type="predicted"/>
<dbReference type="InterPro" id="IPR001962">
    <property type="entry name" value="Asn_synthase"/>
</dbReference>
<dbReference type="EMBL" id="CP000607">
    <property type="protein sequence ID" value="ABP36660.1"/>
    <property type="molecule type" value="Genomic_DNA"/>
</dbReference>
<dbReference type="eggNOG" id="COG0367">
    <property type="taxonomic scope" value="Bacteria"/>
</dbReference>
<dbReference type="Pfam" id="PF00733">
    <property type="entry name" value="Asn_synthase"/>
    <property type="match status" value="1"/>
</dbReference>
<dbReference type="PANTHER" id="PTHR43284">
    <property type="entry name" value="ASPARAGINE SYNTHETASE (GLUTAMINE-HYDROLYZING)"/>
    <property type="match status" value="1"/>
</dbReference>
<dbReference type="HOGENOM" id="CLU_539609_0_0_10"/>
<dbReference type="PANTHER" id="PTHR43284:SF1">
    <property type="entry name" value="ASPARAGINE SYNTHETASE"/>
    <property type="match status" value="1"/>
</dbReference>
<feature type="domain" description="Asparagine synthetase" evidence="4">
    <location>
        <begin position="133"/>
        <end position="416"/>
    </location>
</feature>
<evidence type="ECO:0000256" key="1">
    <source>
        <dbReference type="ARBA" id="ARBA00005187"/>
    </source>
</evidence>
<evidence type="ECO:0000256" key="2">
    <source>
        <dbReference type="ARBA" id="ARBA00012737"/>
    </source>
</evidence>
<dbReference type="AlphaFoldDB" id="A4SDV1"/>
<organism evidence="5">
    <name type="scientific">Chlorobium phaeovibrioides (strain DSM 265 / 1930)</name>
    <name type="common">Prosthecochloris vibrioformis (strain DSM 265)</name>
    <dbReference type="NCBI Taxonomy" id="290318"/>
    <lineage>
        <taxon>Bacteria</taxon>
        <taxon>Pseudomonadati</taxon>
        <taxon>Chlorobiota</taxon>
        <taxon>Chlorobiia</taxon>
        <taxon>Chlorobiales</taxon>
        <taxon>Chlorobiaceae</taxon>
        <taxon>Chlorobium/Pelodictyon group</taxon>
        <taxon>Chlorobium</taxon>
    </lineage>
</organism>
<gene>
    <name evidence="5" type="ordered locus">Cvib_0642</name>
</gene>